<organism evidence="2">
    <name type="scientific">Volvox carteri f. nagariensis</name>
    <dbReference type="NCBI Taxonomy" id="3068"/>
    <lineage>
        <taxon>Eukaryota</taxon>
        <taxon>Viridiplantae</taxon>
        <taxon>Chlorophyta</taxon>
        <taxon>core chlorophytes</taxon>
        <taxon>Chlorophyceae</taxon>
        <taxon>CS clade</taxon>
        <taxon>Chlamydomonadales</taxon>
        <taxon>Volvocaceae</taxon>
        <taxon>Volvox</taxon>
    </lineage>
</organism>
<keyword evidence="2" id="KW-1185">Reference proteome</keyword>
<dbReference type="InParanoid" id="D8TTM7"/>
<dbReference type="Proteomes" id="UP000001058">
    <property type="component" value="Unassembled WGS sequence"/>
</dbReference>
<dbReference type="KEGG" id="vcn:VOLCADRAFT_90162"/>
<dbReference type="EMBL" id="GL378336">
    <property type="protein sequence ID" value="EFJ49336.1"/>
    <property type="molecule type" value="Genomic_DNA"/>
</dbReference>
<sequence length="215" mass="23300">MTDVRGLSAHRRLLEVLQVELDAATTRVMVTPVLGRVPVKQGDLDALQVRLHDITGPTPVVVCGTAPLLKRADEAAGGERQAEGAMPALSGQQVTLLLVKVEVDDPATVELVRCKVAALDVGWLWNKLPCHKAAGSAMHQVDMVGHVYVATDSSNLAGCRHVADIMEEYYIDKYNALGPHGYNIVPGAPLELSPVQYGSHPLTQQYVQSFRFQTE</sequence>
<dbReference type="GeneID" id="9616450"/>
<evidence type="ECO:0000313" key="2">
    <source>
        <dbReference type="Proteomes" id="UP000001058"/>
    </source>
</evidence>
<accession>D8TTM7</accession>
<dbReference type="AlphaFoldDB" id="D8TTM7"/>
<gene>
    <name evidence="1" type="ORF">VOLCADRAFT_90162</name>
</gene>
<reference evidence="1 2" key="1">
    <citation type="journal article" date="2010" name="Science">
        <title>Genomic analysis of organismal complexity in the multicellular green alga Volvox carteri.</title>
        <authorList>
            <person name="Prochnik S.E."/>
            <person name="Umen J."/>
            <person name="Nedelcu A.M."/>
            <person name="Hallmann A."/>
            <person name="Miller S.M."/>
            <person name="Nishii I."/>
            <person name="Ferris P."/>
            <person name="Kuo A."/>
            <person name="Mitros T."/>
            <person name="Fritz-Laylin L.K."/>
            <person name="Hellsten U."/>
            <person name="Chapman J."/>
            <person name="Simakov O."/>
            <person name="Rensing S.A."/>
            <person name="Terry A."/>
            <person name="Pangilinan J."/>
            <person name="Kapitonov V."/>
            <person name="Jurka J."/>
            <person name="Salamov A."/>
            <person name="Shapiro H."/>
            <person name="Schmutz J."/>
            <person name="Grimwood J."/>
            <person name="Lindquist E."/>
            <person name="Lucas S."/>
            <person name="Grigoriev I.V."/>
            <person name="Schmitt R."/>
            <person name="Kirk D."/>
            <person name="Rokhsar D.S."/>
        </authorList>
    </citation>
    <scope>NUCLEOTIDE SEQUENCE [LARGE SCALE GENOMIC DNA]</scope>
    <source>
        <strain evidence="2">f. Nagariensis / Eve</strain>
    </source>
</reference>
<name>D8TTM7_VOLCA</name>
<protein>
    <submittedName>
        <fullName evidence="1">Uncharacterized protein</fullName>
    </submittedName>
</protein>
<evidence type="ECO:0000313" key="1">
    <source>
        <dbReference type="EMBL" id="EFJ49336.1"/>
    </source>
</evidence>
<proteinExistence type="predicted"/>
<dbReference type="RefSeq" id="XP_002949784.1">
    <property type="nucleotide sequence ID" value="XM_002949738.1"/>
</dbReference>